<evidence type="ECO:0000256" key="1">
    <source>
        <dbReference type="SAM" id="Phobius"/>
    </source>
</evidence>
<dbReference type="Proteomes" id="UP000235405">
    <property type="component" value="Unassembled WGS sequence"/>
</dbReference>
<evidence type="ECO:0000313" key="3">
    <source>
        <dbReference type="Proteomes" id="UP000235405"/>
    </source>
</evidence>
<dbReference type="RefSeq" id="WP_102482112.1">
    <property type="nucleotide sequence ID" value="NZ_MCSW01000113.1"/>
</dbReference>
<sequence>MWLFEIISGHLNGVTLPLEKSLCVTGSTESDQQDVLPVPEYLSKEKSITLDFDGERLYAQGFYRKDRRKRLIANRIYQYQGLTFFVYQQGQRAPRLRRYRFKQYQPLVLISLVLNTILTTGGIMWWQAHQTTLIADYWKQIDSGYIKGHRLYVYDETVLDGLPKYLSANMTVIKNEKYLRMSQLSAEIVSSDTGLPIDYSFTSKKGRDQIRVHTGEVDNQVMLLFGQSGVSFVKDGQSWRVSDTERATLVLKRHGLGDIAKRLKSFDDSHERIEADAFPYAIFYSTQSVRYIYDTSSRYWEGSLVPNLGVVQAITREKVIFKDGPKTRIYYIQNQ</sequence>
<proteinExistence type="predicted"/>
<keyword evidence="1" id="KW-0812">Transmembrane</keyword>
<keyword evidence="1" id="KW-0472">Membrane</keyword>
<reference evidence="3" key="1">
    <citation type="submission" date="2016-07" db="EMBL/GenBank/DDBJ databases">
        <title>Nontailed viruses are major unrecognized killers of bacteria in the ocean.</title>
        <authorList>
            <person name="Kauffman K."/>
            <person name="Hussain F."/>
            <person name="Yang J."/>
            <person name="Arevalo P."/>
            <person name="Brown J."/>
            <person name="Cutler M."/>
            <person name="Kelly L."/>
            <person name="Polz M.F."/>
        </authorList>
    </citation>
    <scope>NUCLEOTIDE SEQUENCE [LARGE SCALE GENOMIC DNA]</scope>
    <source>
        <strain evidence="3">10N.286.54.F3</strain>
    </source>
</reference>
<gene>
    <name evidence="2" type="ORF">BCV19_00665</name>
</gene>
<dbReference type="EMBL" id="MCSW01000113">
    <property type="protein sequence ID" value="PMF25596.1"/>
    <property type="molecule type" value="Genomic_DNA"/>
</dbReference>
<name>A0A2N7CHD0_VIBSP</name>
<evidence type="ECO:0000313" key="2">
    <source>
        <dbReference type="EMBL" id="PMF25596.1"/>
    </source>
</evidence>
<feature type="transmembrane region" description="Helical" evidence="1">
    <location>
        <begin position="107"/>
        <end position="126"/>
    </location>
</feature>
<dbReference type="AlphaFoldDB" id="A0A2N7CHD0"/>
<protein>
    <submittedName>
        <fullName evidence="2">Uncharacterized protein</fullName>
    </submittedName>
</protein>
<accession>A0A2N7CHD0</accession>
<comment type="caution">
    <text evidence="2">The sequence shown here is derived from an EMBL/GenBank/DDBJ whole genome shotgun (WGS) entry which is preliminary data.</text>
</comment>
<keyword evidence="1" id="KW-1133">Transmembrane helix</keyword>
<organism evidence="2 3">
    <name type="scientific">Vibrio splendidus</name>
    <dbReference type="NCBI Taxonomy" id="29497"/>
    <lineage>
        <taxon>Bacteria</taxon>
        <taxon>Pseudomonadati</taxon>
        <taxon>Pseudomonadota</taxon>
        <taxon>Gammaproteobacteria</taxon>
        <taxon>Vibrionales</taxon>
        <taxon>Vibrionaceae</taxon>
        <taxon>Vibrio</taxon>
    </lineage>
</organism>